<evidence type="ECO:0000256" key="3">
    <source>
        <dbReference type="ARBA" id="ARBA00022664"/>
    </source>
</evidence>
<evidence type="ECO:0000313" key="13">
    <source>
        <dbReference type="Proteomes" id="UP000282613"/>
    </source>
</evidence>
<dbReference type="GO" id="GO:0000974">
    <property type="term" value="C:Prp19 complex"/>
    <property type="evidence" value="ECO:0007669"/>
    <property type="project" value="TreeGrafter"/>
</dbReference>
<evidence type="ECO:0000259" key="9">
    <source>
        <dbReference type="Pfam" id="PF23220"/>
    </source>
</evidence>
<dbReference type="OrthoDB" id="10067343at2759"/>
<evidence type="ECO:0000313" key="14">
    <source>
        <dbReference type="WBParaSite" id="TASK_0000215201-mRNA-1"/>
    </source>
</evidence>
<dbReference type="GO" id="GO:0071014">
    <property type="term" value="C:post-mRNA release spliceosomal complex"/>
    <property type="evidence" value="ECO:0007669"/>
    <property type="project" value="TreeGrafter"/>
</dbReference>
<evidence type="ECO:0000256" key="2">
    <source>
        <dbReference type="ARBA" id="ARBA00008644"/>
    </source>
</evidence>
<evidence type="ECO:0000256" key="5">
    <source>
        <dbReference type="ARBA" id="ARBA00022737"/>
    </source>
</evidence>
<dbReference type="Pfam" id="PF23231">
    <property type="entry name" value="HAT_Syf1_CNRKL1_C"/>
    <property type="match status" value="1"/>
</dbReference>
<comment type="similarity">
    <text evidence="2">Belongs to the crooked-neck family.</text>
</comment>
<name>A0A0R3VXK8_TAEAS</name>
<proteinExistence type="inferred from homology"/>
<keyword evidence="13" id="KW-1185">Reference proteome</keyword>
<dbReference type="FunFam" id="1.25.40.10:FF:001071">
    <property type="entry name" value="pre-mRNA-splicing factor SYF1-like"/>
    <property type="match status" value="1"/>
</dbReference>
<dbReference type="FunFam" id="1.25.40.10:FF:000023">
    <property type="entry name" value="Pre-mRNA-splicing factor SYF1"/>
    <property type="match status" value="1"/>
</dbReference>
<dbReference type="SMART" id="SM00386">
    <property type="entry name" value="HAT"/>
    <property type="match status" value="12"/>
</dbReference>
<dbReference type="PANTHER" id="PTHR11246:SF5">
    <property type="entry name" value="PRE-MRNA-SPLICING FACTOR SYF1"/>
    <property type="match status" value="1"/>
</dbReference>
<dbReference type="InterPro" id="IPR056350">
    <property type="entry name" value="HAT_Syf1_central"/>
</dbReference>
<evidence type="ECO:0000259" key="10">
    <source>
        <dbReference type="Pfam" id="PF23231"/>
    </source>
</evidence>
<evidence type="ECO:0000256" key="8">
    <source>
        <dbReference type="SAM" id="MobiDB-lite"/>
    </source>
</evidence>
<evidence type="ECO:0000256" key="4">
    <source>
        <dbReference type="ARBA" id="ARBA00022728"/>
    </source>
</evidence>
<keyword evidence="6" id="KW-0508">mRNA splicing</keyword>
<keyword evidence="7" id="KW-0539">Nucleus</keyword>
<dbReference type="SUPFAM" id="SSF48452">
    <property type="entry name" value="TPR-like"/>
    <property type="match status" value="6"/>
</dbReference>
<dbReference type="GO" id="GO:0000349">
    <property type="term" value="P:generation of catalytic spliceosome for first transesterification step"/>
    <property type="evidence" value="ECO:0007669"/>
    <property type="project" value="TreeGrafter"/>
</dbReference>
<accession>A0A0R3VXK8</accession>
<dbReference type="GO" id="GO:0071007">
    <property type="term" value="C:U2-type catalytic step 2 spliceosome"/>
    <property type="evidence" value="ECO:0007669"/>
    <property type="project" value="TreeGrafter"/>
</dbReference>
<dbReference type="Pfam" id="PF23233">
    <property type="entry name" value="HAT_Syf1_CNRKL1_N"/>
    <property type="match status" value="1"/>
</dbReference>
<feature type="domain" description="Pre-mRNA-splicing factor Syf1-like N-terminal HAT-repeats" evidence="11">
    <location>
        <begin position="11"/>
        <end position="170"/>
    </location>
</feature>
<keyword evidence="5" id="KW-0677">Repeat</keyword>
<keyword evidence="3" id="KW-0507">mRNA processing</keyword>
<dbReference type="InterPro" id="IPR055430">
    <property type="entry name" value="HAT_Syf1_CNRKL1_C"/>
</dbReference>
<feature type="domain" description="Pre-mRNA-splicing factor Syf1/CRNKL1-like C-terminal HAT-repeats" evidence="10">
    <location>
        <begin position="381"/>
        <end position="777"/>
    </location>
</feature>
<sequence>MTDFFSIAEENLPFEENLIKNPYNVKAWLRYVQFQKSGSPHILYLTYERALKQLPGSYKLWYNYLKLRRQHSRRMCPGSLIYEETNNAHERALVTMHKMPRIWTDYLQFLMFQGYVTLTRRTFDRALKALPITQHERIWRIYLRFADKHGAGINESCARIYRRYVKFAPDDVERFINFLIRNGNVNEAAVLLAKAINEENFISREGKSKFQLWQVLCDLLVKNPTKITSLDADAIIRQGISRYTDQVGILWTSLADFYIRSGNLPRARDVYAEAISTVITVRDFSQTFDAYAEFEQSITKARMEALEKRSSVTETDELEVELCLARLESLMERRPLLLNSVLLRQNPHNVNDWLQRVELLEPQGPRKQIEAFMEGISSVDPAKATAGRPSTLWIELARLYEKHNQLSDARMVLQKATGVGFIHVEDLASIWCEWAEMEIRHGEVETALQLLARAVTPAASHKVDYYDRSEPVQNRLHKSLRLWTLYTDLEESFGTFQTTKAAYDRMIDYRIATPQIIMNYGFFLEEHNYFEEAFKARSRLFFSPLCAYEKGVAIFRWPNVFDIWATYLTNFMERYGGSKLERARDLFEQCLEKCPSKFAKQLYLLYAKLEEDHGLARRAIKIYERATEAVEPEERFTMFNIYIQRIADLHGVTHTRAAYEQAIERLPEKHARQMCLRFADLERKLGEVDRARAVYAYAAQMCDPRTEPEFWKIWKEFELAHGNEDTLREMLRIKRSVQATYNTKVSFMASHLAATKEQTENPMQAVESAIAAEETSTAKRPLIVFKSAGVVSQVGSEDGSGGGVISGTAVSNPEAIDIDLPADNEGEGIEEVEAEGEEAKVLEDREDGSTSRLRIEKQPVPSAVFGSLKDDNDD</sequence>
<evidence type="ECO:0000256" key="7">
    <source>
        <dbReference type="ARBA" id="ARBA00023242"/>
    </source>
</evidence>
<dbReference type="InterPro" id="IPR045075">
    <property type="entry name" value="Syf1-like"/>
</dbReference>
<dbReference type="PANTHER" id="PTHR11246">
    <property type="entry name" value="PRE-MRNA SPLICING FACTOR"/>
    <property type="match status" value="1"/>
</dbReference>
<dbReference type="InterPro" id="IPR011990">
    <property type="entry name" value="TPR-like_helical_dom_sf"/>
</dbReference>
<dbReference type="WBParaSite" id="TASK_0000215201-mRNA-1">
    <property type="protein sequence ID" value="TASK_0000215201-mRNA-1"/>
    <property type="gene ID" value="TASK_0000215201"/>
</dbReference>
<dbReference type="InterPro" id="IPR055433">
    <property type="entry name" value="HAT_Syf1-like_N"/>
</dbReference>
<evidence type="ECO:0000313" key="12">
    <source>
        <dbReference type="EMBL" id="VDK24454.1"/>
    </source>
</evidence>
<dbReference type="AlphaFoldDB" id="A0A0R3VXK8"/>
<dbReference type="Pfam" id="PF23220">
    <property type="entry name" value="HAT_Syf1_M"/>
    <property type="match status" value="1"/>
</dbReference>
<gene>
    <name evidence="12" type="ORF">TASK_LOCUS2153</name>
</gene>
<reference evidence="12 13" key="2">
    <citation type="submission" date="2018-11" db="EMBL/GenBank/DDBJ databases">
        <authorList>
            <consortium name="Pathogen Informatics"/>
        </authorList>
    </citation>
    <scope>NUCLEOTIDE SEQUENCE [LARGE SCALE GENOMIC DNA]</scope>
</reference>
<dbReference type="InterPro" id="IPR003107">
    <property type="entry name" value="HAT"/>
</dbReference>
<feature type="region of interest" description="Disordered" evidence="8">
    <location>
        <begin position="818"/>
        <end position="874"/>
    </location>
</feature>
<reference evidence="14" key="1">
    <citation type="submission" date="2017-02" db="UniProtKB">
        <authorList>
            <consortium name="WormBaseParasite"/>
        </authorList>
    </citation>
    <scope>IDENTIFICATION</scope>
</reference>
<keyword evidence="4" id="KW-0747">Spliceosome</keyword>
<feature type="compositionally biased region" description="Acidic residues" evidence="8">
    <location>
        <begin position="818"/>
        <end position="836"/>
    </location>
</feature>
<dbReference type="Gene3D" id="1.25.40.10">
    <property type="entry name" value="Tetratricopeptide repeat domain"/>
    <property type="match status" value="4"/>
</dbReference>
<dbReference type="EMBL" id="UYRS01001098">
    <property type="protein sequence ID" value="VDK24454.1"/>
    <property type="molecule type" value="Genomic_DNA"/>
</dbReference>
<evidence type="ECO:0000259" key="11">
    <source>
        <dbReference type="Pfam" id="PF23233"/>
    </source>
</evidence>
<feature type="compositionally biased region" description="Basic and acidic residues" evidence="8">
    <location>
        <begin position="837"/>
        <end position="857"/>
    </location>
</feature>
<protein>
    <submittedName>
        <fullName evidence="14">Pre-mRNA-splicing factor SYF1</fullName>
    </submittedName>
</protein>
<organism evidence="14">
    <name type="scientific">Taenia asiatica</name>
    <name type="common">Asian tapeworm</name>
    <dbReference type="NCBI Taxonomy" id="60517"/>
    <lineage>
        <taxon>Eukaryota</taxon>
        <taxon>Metazoa</taxon>
        <taxon>Spiralia</taxon>
        <taxon>Lophotrochozoa</taxon>
        <taxon>Platyhelminthes</taxon>
        <taxon>Cestoda</taxon>
        <taxon>Eucestoda</taxon>
        <taxon>Cyclophyllidea</taxon>
        <taxon>Taeniidae</taxon>
        <taxon>Taenia</taxon>
    </lineage>
</organism>
<dbReference type="Proteomes" id="UP000282613">
    <property type="component" value="Unassembled WGS sequence"/>
</dbReference>
<evidence type="ECO:0000256" key="1">
    <source>
        <dbReference type="ARBA" id="ARBA00004123"/>
    </source>
</evidence>
<dbReference type="FunFam" id="1.25.40.10:FF:000137">
    <property type="entry name" value="Pre-mRNA-splicing factor syf1"/>
    <property type="match status" value="1"/>
</dbReference>
<comment type="subcellular location">
    <subcellularLocation>
        <location evidence="1">Nucleus</location>
    </subcellularLocation>
</comment>
<dbReference type="STRING" id="60517.A0A0R3VXK8"/>
<evidence type="ECO:0000256" key="6">
    <source>
        <dbReference type="ARBA" id="ARBA00023187"/>
    </source>
</evidence>
<feature type="domain" description="Pre-mRNA-splicing factor SYF1 central HAT repeats" evidence="9">
    <location>
        <begin position="172"/>
        <end position="379"/>
    </location>
</feature>